<feature type="region of interest" description="Disordered" evidence="1">
    <location>
        <begin position="587"/>
        <end position="676"/>
    </location>
</feature>
<feature type="region of interest" description="Disordered" evidence="1">
    <location>
        <begin position="454"/>
        <end position="574"/>
    </location>
</feature>
<reference evidence="2 3" key="1">
    <citation type="journal article" date="2020" name="ISME J.">
        <title>Uncovering the hidden diversity of litter-decomposition mechanisms in mushroom-forming fungi.</title>
        <authorList>
            <person name="Floudas D."/>
            <person name="Bentzer J."/>
            <person name="Ahren D."/>
            <person name="Johansson T."/>
            <person name="Persson P."/>
            <person name="Tunlid A."/>
        </authorList>
    </citation>
    <scope>NUCLEOTIDE SEQUENCE [LARGE SCALE GENOMIC DNA]</scope>
    <source>
        <strain evidence="2 3">CBS 101986</strain>
    </source>
</reference>
<organism evidence="2 3">
    <name type="scientific">Psilocybe cf. subviscida</name>
    <dbReference type="NCBI Taxonomy" id="2480587"/>
    <lineage>
        <taxon>Eukaryota</taxon>
        <taxon>Fungi</taxon>
        <taxon>Dikarya</taxon>
        <taxon>Basidiomycota</taxon>
        <taxon>Agaricomycotina</taxon>
        <taxon>Agaricomycetes</taxon>
        <taxon>Agaricomycetidae</taxon>
        <taxon>Agaricales</taxon>
        <taxon>Agaricineae</taxon>
        <taxon>Strophariaceae</taxon>
        <taxon>Psilocybe</taxon>
    </lineage>
</organism>
<feature type="compositionally biased region" description="Acidic residues" evidence="1">
    <location>
        <begin position="80"/>
        <end position="115"/>
    </location>
</feature>
<feature type="compositionally biased region" description="Acidic residues" evidence="1">
    <location>
        <begin position="320"/>
        <end position="331"/>
    </location>
</feature>
<evidence type="ECO:0000313" key="2">
    <source>
        <dbReference type="EMBL" id="KAF5316671.1"/>
    </source>
</evidence>
<feature type="compositionally biased region" description="Polar residues" evidence="1">
    <location>
        <begin position="938"/>
        <end position="949"/>
    </location>
</feature>
<keyword evidence="3" id="KW-1185">Reference proteome</keyword>
<feature type="compositionally biased region" description="Acidic residues" evidence="1">
    <location>
        <begin position="60"/>
        <end position="72"/>
    </location>
</feature>
<feature type="compositionally biased region" description="Low complexity" evidence="1">
    <location>
        <begin position="558"/>
        <end position="569"/>
    </location>
</feature>
<feature type="region of interest" description="Disordered" evidence="1">
    <location>
        <begin position="1268"/>
        <end position="1293"/>
    </location>
</feature>
<feature type="compositionally biased region" description="Basic and acidic residues" evidence="1">
    <location>
        <begin position="587"/>
        <end position="613"/>
    </location>
</feature>
<feature type="region of interest" description="Disordered" evidence="1">
    <location>
        <begin position="745"/>
        <end position="802"/>
    </location>
</feature>
<feature type="compositionally biased region" description="Low complexity" evidence="1">
    <location>
        <begin position="23"/>
        <end position="32"/>
    </location>
</feature>
<feature type="compositionally biased region" description="Low complexity" evidence="1">
    <location>
        <begin position="1029"/>
        <end position="1040"/>
    </location>
</feature>
<feature type="compositionally biased region" description="Basic and acidic residues" evidence="1">
    <location>
        <begin position="953"/>
        <end position="963"/>
    </location>
</feature>
<feature type="compositionally biased region" description="Polar residues" evidence="1">
    <location>
        <begin position="658"/>
        <end position="667"/>
    </location>
</feature>
<feature type="compositionally biased region" description="Low complexity" evidence="1">
    <location>
        <begin position="765"/>
        <end position="781"/>
    </location>
</feature>
<feature type="compositionally biased region" description="Low complexity" evidence="1">
    <location>
        <begin position="860"/>
        <end position="878"/>
    </location>
</feature>
<feature type="region of interest" description="Disordered" evidence="1">
    <location>
        <begin position="835"/>
        <end position="1196"/>
    </location>
</feature>
<feature type="compositionally biased region" description="Acidic residues" evidence="1">
    <location>
        <begin position="249"/>
        <end position="262"/>
    </location>
</feature>
<evidence type="ECO:0000313" key="3">
    <source>
        <dbReference type="Proteomes" id="UP000567179"/>
    </source>
</evidence>
<dbReference type="Proteomes" id="UP000567179">
    <property type="component" value="Unassembled WGS sequence"/>
</dbReference>
<feature type="compositionally biased region" description="Polar residues" evidence="1">
    <location>
        <begin position="995"/>
        <end position="1021"/>
    </location>
</feature>
<feature type="compositionally biased region" description="Polar residues" evidence="1">
    <location>
        <begin position="1041"/>
        <end position="1057"/>
    </location>
</feature>
<sequence>MPRHCILIPTESDLLHLASQAHSSPSTSTSRSVCYFPHSEASQRPQGPAFRLRGGGINIVDDDDADDDSEDDQPAHQQAVEDEDEYEDEEEDHDGDYEDDDEDDSSDGSAEEDDGNGGLEYADNPAVVHEYQQAEQLRYQQQGWTSDQHHQYQQEQYQQRHQQYWQEQQHHQQPAHPRVIALDDYVEEDDEEGAVYHKVEDTSHKRARPQHQQQQKASTSQNVVTSRYPRDQFRKQPYDPNAPPQVAFTEDELLGDLPDDSVSDYPRISNKGKGKAQAVSSDDEEEQPRRPRRVGQQEDEVEDEEDLYTFMERMKKPSTDDENMPNDDDDEKEPHPLGDTENWSDDAVAKWAGAVARLDKPVAPKPIYGEMGEQRFKDEMEKKRQEEIKAREPAPYKPDAARMIRQVGFDPVPVAPNAAPAVIPATPPPGPPPQVFPSQRRRGRNDEQPFIHIGVQVPPPRAGGLTSSSPFPSPGAVPSALSMSLSMGMGGQHGMHPGYSPGMAHQQLPPSLPQPIMAHQHRRQQQQAGHDTWAQNGLSARPITMPVLRRGRGRSRSLDSSRSPSLALRQTASSADYRAAKLRQEYKKSLQKQEERTRAQEAQKKAKMREERGVQTGSRTDGPLTVRTARTREEQREMAEQKGRSGKGKERAKEDDPSPTTSTNAMPPSTHRPLPVLRSYRSRRIGTIDLAALRPAALNITAHPSVGVDDRTVHSTATSAATSTTSLLLGGSGGEMAAFENWTPLERPPAEGTLHRSATTSSNVSPQAASPAAGHSPSGSWSRGGSGSRGRTGTPNHPAFAGAVAGAHPSVAAAAFQGTNPHFYRQQWGFMVLGGNKKSPQSSSEEEVAQPAEPAPPESPAYQQSSAPQAHSSSPRPAIASWVNRTFGFGSSSAQPANGQSSQSSGGAEASGSTGRRRSATNPVPRTIPRTPTAAQLLLQQSGYAQMTGNVYGREREWNKSGDDGEESEERLPRRQGFQRGVERERDRNRAGVAESSTAAPPQQSQPSRALQRQQEGQSSFRAHDQSFRGNQRQGQTRQRPSASNDNGGIISDSSSVEVGVLNMGAGHPIEHGASARTRAGGRGKRREEGARGTRAAGAIIPDAELQPTTIFEPQSTRSTRLPNNDAFTDANSPPSPPYLDAFSYPEPGRSQPGRRVRGPNGAFHTVDPNPNSRASTQPSVIRPTQPPTGASPRGFPLIVPPMQRRNRLTEGGSSHTSQRLAYSFTGPQTPSTSLLAASHFLGVNPARLTGGDRSEYGEDYDVHDLFSQDGGSVHSVPSDQMTRGRPALRANA</sequence>
<feature type="compositionally biased region" description="Basic and acidic residues" evidence="1">
    <location>
        <begin position="194"/>
        <end position="204"/>
    </location>
</feature>
<dbReference type="EMBL" id="JAACJJ010000042">
    <property type="protein sequence ID" value="KAF5316671.1"/>
    <property type="molecule type" value="Genomic_DNA"/>
</dbReference>
<feature type="compositionally biased region" description="Low complexity" evidence="1">
    <location>
        <begin position="890"/>
        <end position="914"/>
    </location>
</feature>
<accession>A0A8H5B4T8</accession>
<proteinExistence type="predicted"/>
<name>A0A8H5B4T8_9AGAR</name>
<feature type="compositionally biased region" description="Basic and acidic residues" evidence="1">
    <location>
        <begin position="372"/>
        <end position="399"/>
    </location>
</feature>
<feature type="region of interest" description="Disordered" evidence="1">
    <location>
        <begin position="364"/>
        <end position="399"/>
    </location>
</feature>
<feature type="compositionally biased region" description="Polar residues" evidence="1">
    <location>
        <begin position="216"/>
        <end position="225"/>
    </location>
</feature>
<feature type="compositionally biased region" description="Polar residues" evidence="1">
    <location>
        <begin position="1169"/>
        <end position="1180"/>
    </location>
</feature>
<feature type="compositionally biased region" description="Basic and acidic residues" evidence="1">
    <location>
        <begin position="630"/>
        <end position="656"/>
    </location>
</feature>
<feature type="compositionally biased region" description="Basic and acidic residues" evidence="1">
    <location>
        <begin position="981"/>
        <end position="990"/>
    </location>
</feature>
<feature type="compositionally biased region" description="Polar residues" evidence="1">
    <location>
        <begin position="1107"/>
        <end position="1133"/>
    </location>
</feature>
<protein>
    <submittedName>
        <fullName evidence="2">Uncharacterized protein</fullName>
    </submittedName>
</protein>
<feature type="region of interest" description="Disordered" evidence="1">
    <location>
        <begin position="18"/>
        <end position="346"/>
    </location>
</feature>
<feature type="compositionally biased region" description="Basic and acidic residues" evidence="1">
    <location>
        <begin position="228"/>
        <end position="237"/>
    </location>
</feature>
<evidence type="ECO:0000256" key="1">
    <source>
        <dbReference type="SAM" id="MobiDB-lite"/>
    </source>
</evidence>
<feature type="compositionally biased region" description="Low complexity" evidence="1">
    <location>
        <begin position="130"/>
        <end position="142"/>
    </location>
</feature>
<feature type="compositionally biased region" description="Acidic residues" evidence="1">
    <location>
        <begin position="297"/>
        <end position="307"/>
    </location>
</feature>
<feature type="compositionally biased region" description="Pro residues" evidence="1">
    <location>
        <begin position="425"/>
        <end position="435"/>
    </location>
</feature>
<comment type="caution">
    <text evidence="2">The sequence shown here is derived from an EMBL/GenBank/DDBJ whole genome shotgun (WGS) entry which is preliminary data.</text>
</comment>
<feature type="region of interest" description="Disordered" evidence="1">
    <location>
        <begin position="422"/>
        <end position="442"/>
    </location>
</feature>
<feature type="compositionally biased region" description="Low complexity" evidence="1">
    <location>
        <begin position="153"/>
        <end position="167"/>
    </location>
</feature>
<feature type="compositionally biased region" description="Low complexity" evidence="1">
    <location>
        <begin position="791"/>
        <end position="802"/>
    </location>
</feature>
<gene>
    <name evidence="2" type="ORF">D9619_006151</name>
</gene>
<feature type="compositionally biased region" description="Acidic residues" evidence="1">
    <location>
        <begin position="184"/>
        <end position="193"/>
    </location>
</feature>